<dbReference type="Gene3D" id="3.40.50.300">
    <property type="entry name" value="P-loop containing nucleotide triphosphate hydrolases"/>
    <property type="match status" value="2"/>
</dbReference>
<dbReference type="InterPro" id="IPR011545">
    <property type="entry name" value="DEAD/DEAH_box_helicase_dom"/>
</dbReference>
<evidence type="ECO:0000256" key="10">
    <source>
        <dbReference type="SAM" id="MobiDB-lite"/>
    </source>
</evidence>
<dbReference type="SUPFAM" id="SSF52540">
    <property type="entry name" value="P-loop containing nucleoside triphosphate hydrolases"/>
    <property type="match status" value="1"/>
</dbReference>
<dbReference type="AlphaFoldDB" id="W9H4U0"/>
<dbReference type="GO" id="GO:0005524">
    <property type="term" value="F:ATP binding"/>
    <property type="evidence" value="ECO:0007669"/>
    <property type="project" value="UniProtKB-KW"/>
</dbReference>
<evidence type="ECO:0000256" key="5">
    <source>
        <dbReference type="ARBA" id="ARBA00022741"/>
    </source>
</evidence>
<keyword evidence="14" id="KW-1185">Reference proteome</keyword>
<evidence type="ECO:0000259" key="11">
    <source>
        <dbReference type="PROSITE" id="PS51192"/>
    </source>
</evidence>
<dbReference type="InterPro" id="IPR027417">
    <property type="entry name" value="P-loop_NTPase"/>
</dbReference>
<keyword evidence="8" id="KW-0067">ATP-binding</keyword>
<dbReference type="NCBIfam" id="TIGR01587">
    <property type="entry name" value="cas3_core"/>
    <property type="match status" value="1"/>
</dbReference>
<dbReference type="Gene3D" id="1.10.3210.30">
    <property type="match status" value="1"/>
</dbReference>
<evidence type="ECO:0000256" key="3">
    <source>
        <dbReference type="ARBA" id="ARBA00022722"/>
    </source>
</evidence>
<comment type="caution">
    <text evidence="13">The sequence shown here is derived from an EMBL/GenBank/DDBJ whole genome shotgun (WGS) entry which is preliminary data.</text>
</comment>
<dbReference type="InterPro" id="IPR006474">
    <property type="entry name" value="Helicase_Cas3_CRISPR-ass_core"/>
</dbReference>
<dbReference type="EMBL" id="AVFL01000010">
    <property type="protein sequence ID" value="EWY39806.1"/>
    <property type="molecule type" value="Genomic_DNA"/>
</dbReference>
<evidence type="ECO:0000256" key="1">
    <source>
        <dbReference type="ARBA" id="ARBA00006847"/>
    </source>
</evidence>
<dbReference type="GO" id="GO:0046872">
    <property type="term" value="F:metal ion binding"/>
    <property type="evidence" value="ECO:0007669"/>
    <property type="project" value="UniProtKB-KW"/>
</dbReference>
<gene>
    <name evidence="13" type="ORF">N825_04690</name>
</gene>
<dbReference type="PATRIC" id="fig|1385369.3.peg.3164"/>
<dbReference type="PROSITE" id="PS51643">
    <property type="entry name" value="HD_CAS3"/>
    <property type="match status" value="1"/>
</dbReference>
<dbReference type="NCBIfam" id="TIGR01596">
    <property type="entry name" value="cas3_HD"/>
    <property type="match status" value="1"/>
</dbReference>
<dbReference type="Proteomes" id="UP000019486">
    <property type="component" value="Unassembled WGS sequence"/>
</dbReference>
<evidence type="ECO:0000256" key="2">
    <source>
        <dbReference type="ARBA" id="ARBA00009046"/>
    </source>
</evidence>
<name>W9H4U0_9PROT</name>
<dbReference type="GO" id="GO:0003724">
    <property type="term" value="F:RNA helicase activity"/>
    <property type="evidence" value="ECO:0007669"/>
    <property type="project" value="TreeGrafter"/>
</dbReference>
<evidence type="ECO:0000313" key="13">
    <source>
        <dbReference type="EMBL" id="EWY39806.1"/>
    </source>
</evidence>
<dbReference type="InterPro" id="IPR014001">
    <property type="entry name" value="Helicase_ATP-bd"/>
</dbReference>
<sequence>MDQNEHTVFAHSPPDGVEGEWEPLAEHLIKVGTLAAGCAKRMGHPEVAEALGLLHDIGKNHPDFQRYIRGKGVSVDHSTAGAVYAAKHCGAKVGRLMAFAIAGHHAGLANGLAMGGGLTPLTERLRDKPVPALPAGVELPALPATWQRISGYGGFSRAFLVRMLFACLIDADRLATEAYTAKAKGEPVDRGCAIPLATLRASLTSYLSGITQKLGTPPAPVNALRARVLDSVLEKATLPPGLFSLTVPTGGGKTLASLAFALKHAEVHAEEHDLRRVVYVIPFTSIVEQTAGEFRKALAPHDAVLEHHSNFDPKNFPSKGEDDEGKDGVHKLQLATENWDWPIVVTTAVQFFESLFSNRPSRCRKLHNIAGSVIVLDEAQTLPVKFLLPCLEAIRELATHYGCSIVLCTATQPAILKRLQFEQGLENVRELAPDPLALYQELKRVTLTRIKEPQTVDALAARLRTEPQILCIVNNRRHARDLHRAIQDQPGARLLTTSLCAAHRRAILADIKADLVEGRPVRLVATSLIEAGVDISFPVVLRAEAGIESIAQAAGRCNREGELAPELGKVLIFKPADHENHKPPPELSEFAKTAGLILDKHDDPLSLAAIEDYFKELYWLRTAHDGLDAAKILKSLDVTCKSLNFPFADIANAFQIIKDSQAPIIVPYKPAKDDIDKLLNDLNYVKRPGAIARALQQYIVQVPRDSRRKLTAAGAVRLIRCEEFGDQFAVLDNGHLYDDIEGLDWDDPTYMDAKSLICGG</sequence>
<dbReference type="SUPFAM" id="SSF109604">
    <property type="entry name" value="HD-domain/PDEase-like"/>
    <property type="match status" value="1"/>
</dbReference>
<dbReference type="GO" id="GO:0016787">
    <property type="term" value="F:hydrolase activity"/>
    <property type="evidence" value="ECO:0007669"/>
    <property type="project" value="UniProtKB-KW"/>
</dbReference>
<dbReference type="InterPro" id="IPR038257">
    <property type="entry name" value="CRISPR-assoc_Cas3_HD_sf"/>
</dbReference>
<comment type="similarity">
    <text evidence="2">In the central section; belongs to the CRISPR-associated helicase Cas3 family.</text>
</comment>
<dbReference type="CDD" id="cd09641">
    <property type="entry name" value="Cas3''_I"/>
    <property type="match status" value="1"/>
</dbReference>
<feature type="domain" description="Helicase ATP-binding" evidence="11">
    <location>
        <begin position="234"/>
        <end position="430"/>
    </location>
</feature>
<dbReference type="InterPro" id="IPR006483">
    <property type="entry name" value="CRISPR-assoc_Cas3_HD"/>
</dbReference>
<proteinExistence type="inferred from homology"/>
<keyword evidence="3" id="KW-0540">Nuclease</keyword>
<keyword evidence="5" id="KW-0547">Nucleotide-binding</keyword>
<keyword evidence="6" id="KW-0378">Hydrolase</keyword>
<dbReference type="SMART" id="SM00487">
    <property type="entry name" value="DEXDc"/>
    <property type="match status" value="1"/>
</dbReference>
<evidence type="ECO:0000256" key="6">
    <source>
        <dbReference type="ARBA" id="ARBA00022801"/>
    </source>
</evidence>
<feature type="domain" description="HD Cas3-type" evidence="12">
    <location>
        <begin position="17"/>
        <end position="174"/>
    </location>
</feature>
<keyword evidence="7" id="KW-0347">Helicase</keyword>
<evidence type="ECO:0000259" key="12">
    <source>
        <dbReference type="PROSITE" id="PS51643"/>
    </source>
</evidence>
<dbReference type="OrthoDB" id="9810236at2"/>
<dbReference type="Pfam" id="PF01966">
    <property type="entry name" value="HD"/>
    <property type="match status" value="1"/>
</dbReference>
<dbReference type="PROSITE" id="PS51192">
    <property type="entry name" value="HELICASE_ATP_BIND_1"/>
    <property type="match status" value="1"/>
</dbReference>
<dbReference type="GO" id="GO:0004518">
    <property type="term" value="F:nuclease activity"/>
    <property type="evidence" value="ECO:0007669"/>
    <property type="project" value="UniProtKB-KW"/>
</dbReference>
<dbReference type="InterPro" id="IPR006674">
    <property type="entry name" value="HD_domain"/>
</dbReference>
<organism evidence="13 14">
    <name type="scientific">Skermanella stibiiresistens SB22</name>
    <dbReference type="NCBI Taxonomy" id="1385369"/>
    <lineage>
        <taxon>Bacteria</taxon>
        <taxon>Pseudomonadati</taxon>
        <taxon>Pseudomonadota</taxon>
        <taxon>Alphaproteobacteria</taxon>
        <taxon>Rhodospirillales</taxon>
        <taxon>Azospirillaceae</taxon>
        <taxon>Skermanella</taxon>
    </lineage>
</organism>
<dbReference type="PANTHER" id="PTHR47963:SF9">
    <property type="entry name" value="CRISPR-ASSOCIATED ENDONUCLEASE_HELICASE CAS3"/>
    <property type="match status" value="1"/>
</dbReference>
<dbReference type="GO" id="GO:0051607">
    <property type="term" value="P:defense response to virus"/>
    <property type="evidence" value="ECO:0007669"/>
    <property type="project" value="UniProtKB-KW"/>
</dbReference>
<evidence type="ECO:0000313" key="14">
    <source>
        <dbReference type="Proteomes" id="UP000019486"/>
    </source>
</evidence>
<keyword evidence="4" id="KW-0479">Metal-binding</keyword>
<dbReference type="Pfam" id="PF22590">
    <property type="entry name" value="Cas3-like_C_2"/>
    <property type="match status" value="1"/>
</dbReference>
<dbReference type="STRING" id="1385369.N825_04690"/>
<reference evidence="13 14" key="1">
    <citation type="submission" date="2013-08" db="EMBL/GenBank/DDBJ databases">
        <title>The genome sequence of Skermanella stibiiresistens.</title>
        <authorList>
            <person name="Zhu W."/>
            <person name="Wang G."/>
        </authorList>
    </citation>
    <scope>NUCLEOTIDE SEQUENCE [LARGE SCALE GENOMIC DNA]</scope>
    <source>
        <strain evidence="13 14">SB22</strain>
    </source>
</reference>
<evidence type="ECO:0000256" key="7">
    <source>
        <dbReference type="ARBA" id="ARBA00022806"/>
    </source>
</evidence>
<protein>
    <submittedName>
        <fullName evidence="13">CRISPR-associated protein Cas3</fullName>
    </submittedName>
</protein>
<dbReference type="CDD" id="cd17930">
    <property type="entry name" value="DEXHc_cas3"/>
    <property type="match status" value="1"/>
</dbReference>
<evidence type="ECO:0000256" key="9">
    <source>
        <dbReference type="ARBA" id="ARBA00023118"/>
    </source>
</evidence>
<dbReference type="RefSeq" id="WP_037453453.1">
    <property type="nucleotide sequence ID" value="NZ_AVFL01000010.1"/>
</dbReference>
<evidence type="ECO:0000256" key="4">
    <source>
        <dbReference type="ARBA" id="ARBA00022723"/>
    </source>
</evidence>
<evidence type="ECO:0000256" key="8">
    <source>
        <dbReference type="ARBA" id="ARBA00022840"/>
    </source>
</evidence>
<dbReference type="GO" id="GO:0003723">
    <property type="term" value="F:RNA binding"/>
    <property type="evidence" value="ECO:0007669"/>
    <property type="project" value="TreeGrafter"/>
</dbReference>
<dbReference type="InterPro" id="IPR054712">
    <property type="entry name" value="Cas3-like_dom"/>
</dbReference>
<dbReference type="InterPro" id="IPR050547">
    <property type="entry name" value="DEAD_box_RNA_helicases"/>
</dbReference>
<dbReference type="PANTHER" id="PTHR47963">
    <property type="entry name" value="DEAD-BOX ATP-DEPENDENT RNA HELICASE 47, MITOCHONDRIAL"/>
    <property type="match status" value="1"/>
</dbReference>
<feature type="region of interest" description="Disordered" evidence="10">
    <location>
        <begin position="308"/>
        <end position="327"/>
    </location>
</feature>
<accession>W9H4U0</accession>
<dbReference type="Pfam" id="PF00270">
    <property type="entry name" value="DEAD"/>
    <property type="match status" value="1"/>
</dbReference>
<keyword evidence="9" id="KW-0051">Antiviral defense</keyword>
<comment type="similarity">
    <text evidence="1">In the N-terminal section; belongs to the CRISPR-associated nuclease Cas3-HD family.</text>
</comment>